<name>A0ABV9G3A8_9ACTN</name>
<gene>
    <name evidence="1" type="ORF">ACFO9E_13375</name>
</gene>
<protein>
    <submittedName>
        <fullName evidence="1">Uncharacterized protein</fullName>
    </submittedName>
</protein>
<proteinExistence type="predicted"/>
<evidence type="ECO:0000313" key="2">
    <source>
        <dbReference type="Proteomes" id="UP001595993"/>
    </source>
</evidence>
<accession>A0ABV9G3A8</accession>
<reference evidence="2" key="1">
    <citation type="journal article" date="2019" name="Int. J. Syst. Evol. Microbiol.">
        <title>The Global Catalogue of Microorganisms (GCM) 10K type strain sequencing project: providing services to taxonomists for standard genome sequencing and annotation.</title>
        <authorList>
            <consortium name="The Broad Institute Genomics Platform"/>
            <consortium name="The Broad Institute Genome Sequencing Center for Infectious Disease"/>
            <person name="Wu L."/>
            <person name="Ma J."/>
        </authorList>
    </citation>
    <scope>NUCLEOTIDE SEQUENCE [LARGE SCALE GENOMIC DNA]</scope>
    <source>
        <strain evidence="2">CGMCC 4.7139</strain>
    </source>
</reference>
<organism evidence="1 2">
    <name type="scientific">Streptomyces maoxianensis</name>
    <dbReference type="NCBI Taxonomy" id="1459942"/>
    <lineage>
        <taxon>Bacteria</taxon>
        <taxon>Bacillati</taxon>
        <taxon>Actinomycetota</taxon>
        <taxon>Actinomycetes</taxon>
        <taxon>Kitasatosporales</taxon>
        <taxon>Streptomycetaceae</taxon>
        <taxon>Streptomyces</taxon>
    </lineage>
</organism>
<keyword evidence="2" id="KW-1185">Reference proteome</keyword>
<sequence length="85" mass="9030">MTTDTIGHELAQYVSDALCRAVAKGTLTPEDLEAAKDAMRHGAVSVQRDEGGTFTVTVGAVAAVEGHISDLPSIASEWEVWFRGQ</sequence>
<dbReference type="EMBL" id="JBHSFE010000011">
    <property type="protein sequence ID" value="MFC4608801.1"/>
    <property type="molecule type" value="Genomic_DNA"/>
</dbReference>
<dbReference type="RefSeq" id="WP_381194801.1">
    <property type="nucleotide sequence ID" value="NZ_JBHSFE010000011.1"/>
</dbReference>
<dbReference type="Proteomes" id="UP001595993">
    <property type="component" value="Unassembled WGS sequence"/>
</dbReference>
<comment type="caution">
    <text evidence="1">The sequence shown here is derived from an EMBL/GenBank/DDBJ whole genome shotgun (WGS) entry which is preliminary data.</text>
</comment>
<evidence type="ECO:0000313" key="1">
    <source>
        <dbReference type="EMBL" id="MFC4608801.1"/>
    </source>
</evidence>